<comment type="caution">
    <text evidence="2">The sequence shown here is derived from an EMBL/GenBank/DDBJ whole genome shotgun (WGS) entry which is preliminary data.</text>
</comment>
<proteinExistence type="predicted"/>
<sequence length="102" mass="11548">MASVSIKDISDCDTQDLLAWVDSSIEEALHHAEITDELHSRYQKISGQVRSMRLILKKCTDLAARRELTKSELAELMSIESGARWLAQEFIYFAANQSSTDE</sequence>
<evidence type="ECO:0000313" key="1">
    <source>
        <dbReference type="EMBL" id="MBJ7265610.1"/>
    </source>
</evidence>
<dbReference type="EMBL" id="JAEMOS010000002">
    <property type="protein sequence ID" value="MBJ7265610.1"/>
    <property type="molecule type" value="Genomic_DNA"/>
</dbReference>
<dbReference type="Proteomes" id="UP000621390">
    <property type="component" value="Unassembled WGS sequence"/>
</dbReference>
<dbReference type="RefSeq" id="WP_199493554.1">
    <property type="nucleotide sequence ID" value="NZ_JAEMOP010000009.1"/>
</dbReference>
<dbReference type="Proteomes" id="UP000655994">
    <property type="component" value="Unassembled WGS sequence"/>
</dbReference>
<organism evidence="2 3">
    <name type="scientific">Idiomarina abyssalis</name>
    <dbReference type="NCBI Taxonomy" id="86102"/>
    <lineage>
        <taxon>Bacteria</taxon>
        <taxon>Pseudomonadati</taxon>
        <taxon>Pseudomonadota</taxon>
        <taxon>Gammaproteobacteria</taxon>
        <taxon>Alteromonadales</taxon>
        <taxon>Idiomarinaceae</taxon>
        <taxon>Idiomarina</taxon>
    </lineage>
</organism>
<evidence type="ECO:0000313" key="3">
    <source>
        <dbReference type="Proteomes" id="UP000621390"/>
    </source>
</evidence>
<evidence type="ECO:0000313" key="2">
    <source>
        <dbReference type="EMBL" id="MBJ7316716.1"/>
    </source>
</evidence>
<reference evidence="2 4" key="1">
    <citation type="submission" date="2020-09" db="EMBL/GenBank/DDBJ databases">
        <title>Draft Genomes of Bacterial Isolates from North Pond Shallow Sediments.</title>
        <authorList>
            <person name="Kiel Reese B."/>
            <person name="Mullis M."/>
            <person name="Weisend R.E."/>
        </authorList>
    </citation>
    <scope>NUCLEOTIDE SEQUENCE</scope>
    <source>
        <strain evidence="2">KJE-2</strain>
        <strain evidence="1 4">KJE-3</strain>
    </source>
</reference>
<protein>
    <submittedName>
        <fullName evidence="2">Uncharacterized protein</fullName>
    </submittedName>
</protein>
<dbReference type="EMBL" id="JAEMOP010000009">
    <property type="protein sequence ID" value="MBJ7316716.1"/>
    <property type="molecule type" value="Genomic_DNA"/>
</dbReference>
<keyword evidence="4" id="KW-1185">Reference proteome</keyword>
<dbReference type="AlphaFoldDB" id="A0A8I1G9E3"/>
<accession>A0A8I1G9E3</accession>
<evidence type="ECO:0000313" key="4">
    <source>
        <dbReference type="Proteomes" id="UP000655994"/>
    </source>
</evidence>
<gene>
    <name evidence="1" type="ORF">JHC10_01495</name>
    <name evidence="2" type="ORF">JHC11_12045</name>
</gene>
<name>A0A8I1G9E3_9GAMM</name>